<dbReference type="RefSeq" id="WP_188388219.1">
    <property type="nucleotide sequence ID" value="NZ_BMFK01000001.1"/>
</dbReference>
<evidence type="ECO:0000259" key="1">
    <source>
        <dbReference type="SMART" id="SM00849"/>
    </source>
</evidence>
<dbReference type="SUPFAM" id="SSF56281">
    <property type="entry name" value="Metallo-hydrolase/oxidoreductase"/>
    <property type="match status" value="1"/>
</dbReference>
<proteinExistence type="predicted"/>
<dbReference type="Proteomes" id="UP000605259">
    <property type="component" value="Unassembled WGS sequence"/>
</dbReference>
<dbReference type="AlphaFoldDB" id="A0A917AS86"/>
<dbReference type="EMBL" id="BMFK01000001">
    <property type="protein sequence ID" value="GGE70015.1"/>
    <property type="molecule type" value="Genomic_DNA"/>
</dbReference>
<dbReference type="PANTHER" id="PTHR30619:SF7">
    <property type="entry name" value="BETA-LACTAMASE DOMAIN PROTEIN"/>
    <property type="match status" value="1"/>
</dbReference>
<keyword evidence="3" id="KW-1185">Reference proteome</keyword>
<evidence type="ECO:0000313" key="3">
    <source>
        <dbReference type="Proteomes" id="UP000605259"/>
    </source>
</evidence>
<organism evidence="2 3">
    <name type="scientific">Priestia taiwanensis</name>
    <dbReference type="NCBI Taxonomy" id="1347902"/>
    <lineage>
        <taxon>Bacteria</taxon>
        <taxon>Bacillati</taxon>
        <taxon>Bacillota</taxon>
        <taxon>Bacilli</taxon>
        <taxon>Bacillales</taxon>
        <taxon>Bacillaceae</taxon>
        <taxon>Priestia</taxon>
    </lineage>
</organism>
<protein>
    <submittedName>
        <fullName evidence="2">Competence protein ComE</fullName>
    </submittedName>
</protein>
<feature type="domain" description="Metallo-beta-lactamase" evidence="1">
    <location>
        <begin position="41"/>
        <end position="235"/>
    </location>
</feature>
<reference evidence="2" key="1">
    <citation type="journal article" date="2014" name="Int. J. Syst. Evol. Microbiol.">
        <title>Complete genome sequence of Corynebacterium casei LMG S-19264T (=DSM 44701T), isolated from a smear-ripened cheese.</title>
        <authorList>
            <consortium name="US DOE Joint Genome Institute (JGI-PGF)"/>
            <person name="Walter F."/>
            <person name="Albersmeier A."/>
            <person name="Kalinowski J."/>
            <person name="Ruckert C."/>
        </authorList>
    </citation>
    <scope>NUCLEOTIDE SEQUENCE</scope>
    <source>
        <strain evidence="2">CGMCC 1.12698</strain>
    </source>
</reference>
<dbReference type="InterPro" id="IPR001279">
    <property type="entry name" value="Metallo-B-lactamas"/>
</dbReference>
<gene>
    <name evidence="2" type="ORF">GCM10007140_20010</name>
</gene>
<dbReference type="InterPro" id="IPR035681">
    <property type="entry name" value="ComA-like_MBL"/>
</dbReference>
<dbReference type="InterPro" id="IPR036866">
    <property type="entry name" value="RibonucZ/Hydroxyglut_hydro"/>
</dbReference>
<sequence>MWRLLMLFSVAVLCLYVPFRTVPAYENKEGTLQMTFFNVGQGDSTLIILPNGKKVLIDGGPPKAGVGLVQKLRAMGITSLDVVVGTHPDFDHIGGLLEVLKDMHVGMVVDSGKKYVTNIYYQYVRLIKKKKIPLMYAKKGQYLTLDPLVEMRVLNNGVQRDENNESSIVLKVSYKHADFLLTGDADIYAENQMMKKKYNLQADVLKVGHHGSYTSTSDAFLDHVHPIYAILSYQKGNPFGHPHQVVMRRLKEHEVGMYETAIHGDIEVETNGYLLQVEDEAPFLLAVDGVK</sequence>
<accession>A0A917AS86</accession>
<dbReference type="CDD" id="cd07731">
    <property type="entry name" value="ComA-like_MBL-fold"/>
    <property type="match status" value="1"/>
</dbReference>
<name>A0A917AS86_9BACI</name>
<dbReference type="PANTHER" id="PTHR30619">
    <property type="entry name" value="DNA INTERNALIZATION/COMPETENCE PROTEIN COMEC/REC2"/>
    <property type="match status" value="1"/>
</dbReference>
<dbReference type="SMART" id="SM00849">
    <property type="entry name" value="Lactamase_B"/>
    <property type="match status" value="1"/>
</dbReference>
<evidence type="ECO:0000313" key="2">
    <source>
        <dbReference type="EMBL" id="GGE70015.1"/>
    </source>
</evidence>
<dbReference type="Gene3D" id="3.60.15.10">
    <property type="entry name" value="Ribonuclease Z/Hydroxyacylglutathione hydrolase-like"/>
    <property type="match status" value="1"/>
</dbReference>
<dbReference type="InterPro" id="IPR052159">
    <property type="entry name" value="Competence_DNA_uptake"/>
</dbReference>
<dbReference type="Pfam" id="PF00753">
    <property type="entry name" value="Lactamase_B"/>
    <property type="match status" value="1"/>
</dbReference>
<reference evidence="2" key="2">
    <citation type="submission" date="2020-09" db="EMBL/GenBank/DDBJ databases">
        <authorList>
            <person name="Sun Q."/>
            <person name="Zhou Y."/>
        </authorList>
    </citation>
    <scope>NUCLEOTIDE SEQUENCE</scope>
    <source>
        <strain evidence="2">CGMCC 1.12698</strain>
    </source>
</reference>
<comment type="caution">
    <text evidence="2">The sequence shown here is derived from an EMBL/GenBank/DDBJ whole genome shotgun (WGS) entry which is preliminary data.</text>
</comment>